<gene>
    <name evidence="4" type="ORF">ACFQJ9_07940</name>
</gene>
<dbReference type="EMBL" id="JBHTAR010000011">
    <property type="protein sequence ID" value="MFC7199343.1"/>
    <property type="molecule type" value="Genomic_DNA"/>
</dbReference>
<protein>
    <submittedName>
        <fullName evidence="4">PGF-CTERM-anchored ABC transporter substrate-binding protein</fullName>
    </submittedName>
</protein>
<dbReference type="NCBIfam" id="TIGR04281">
    <property type="entry name" value="peripla_PGF_1"/>
    <property type="match status" value="1"/>
</dbReference>
<proteinExistence type="predicted"/>
<evidence type="ECO:0000313" key="5">
    <source>
        <dbReference type="Proteomes" id="UP001596447"/>
    </source>
</evidence>
<dbReference type="Pfam" id="PF01497">
    <property type="entry name" value="Peripla_BP_2"/>
    <property type="match status" value="1"/>
</dbReference>
<dbReference type="PANTHER" id="PTHR30535">
    <property type="entry name" value="VITAMIN B12-BINDING PROTEIN"/>
    <property type="match status" value="1"/>
</dbReference>
<evidence type="ECO:0000313" key="4">
    <source>
        <dbReference type="EMBL" id="MFC7199343.1"/>
    </source>
</evidence>
<evidence type="ECO:0000256" key="1">
    <source>
        <dbReference type="ARBA" id="ARBA00022729"/>
    </source>
</evidence>
<dbReference type="NCBIfam" id="TIGR04126">
    <property type="entry name" value="PGF_CTERM"/>
    <property type="match status" value="1"/>
</dbReference>
<comment type="caution">
    <text evidence="4">The sequence shown here is derived from an EMBL/GenBank/DDBJ whole genome shotgun (WGS) entry which is preliminary data.</text>
</comment>
<name>A0ABD5Z2Y2_9EURY</name>
<dbReference type="Pfam" id="PF18204">
    <property type="entry name" value="PGF-CTERM"/>
    <property type="match status" value="1"/>
</dbReference>
<dbReference type="SUPFAM" id="SSF53807">
    <property type="entry name" value="Helical backbone' metal receptor"/>
    <property type="match status" value="1"/>
</dbReference>
<dbReference type="GO" id="GO:0030115">
    <property type="term" value="C:S-layer"/>
    <property type="evidence" value="ECO:0007669"/>
    <property type="project" value="UniProtKB-SubCell"/>
</dbReference>
<feature type="domain" description="Fe/B12 periplasmic-binding" evidence="3">
    <location>
        <begin position="80"/>
        <end position="329"/>
    </location>
</feature>
<accession>A0ABD5Z2Y2</accession>
<dbReference type="AlphaFoldDB" id="A0ABD5Z2Y2"/>
<evidence type="ECO:0000259" key="3">
    <source>
        <dbReference type="PROSITE" id="PS50983"/>
    </source>
</evidence>
<dbReference type="GO" id="GO:0005886">
    <property type="term" value="C:plasma membrane"/>
    <property type="evidence" value="ECO:0007669"/>
    <property type="project" value="UniProtKB-SubCell"/>
</dbReference>
<organism evidence="4 5">
    <name type="scientific">Halospeciosus flavus</name>
    <dbReference type="NCBI Taxonomy" id="3032283"/>
    <lineage>
        <taxon>Archaea</taxon>
        <taxon>Methanobacteriati</taxon>
        <taxon>Methanobacteriota</taxon>
        <taxon>Stenosarchaea group</taxon>
        <taxon>Halobacteria</taxon>
        <taxon>Halobacteriales</taxon>
        <taxon>Halobacteriaceae</taxon>
        <taxon>Halospeciosus</taxon>
    </lineage>
</organism>
<evidence type="ECO:0000256" key="2">
    <source>
        <dbReference type="SAM" id="MobiDB-lite"/>
    </source>
</evidence>
<keyword evidence="1" id="KW-0732">Signal</keyword>
<dbReference type="PROSITE" id="PS50983">
    <property type="entry name" value="FE_B12_PBP"/>
    <property type="match status" value="1"/>
</dbReference>
<dbReference type="Gene3D" id="3.40.50.1980">
    <property type="entry name" value="Nitrogenase molybdenum iron protein domain"/>
    <property type="match status" value="2"/>
</dbReference>
<reference evidence="4 5" key="1">
    <citation type="journal article" date="2019" name="Int. J. Syst. Evol. Microbiol.">
        <title>The Global Catalogue of Microorganisms (GCM) 10K type strain sequencing project: providing services to taxonomists for standard genome sequencing and annotation.</title>
        <authorList>
            <consortium name="The Broad Institute Genomics Platform"/>
            <consortium name="The Broad Institute Genome Sequencing Center for Infectious Disease"/>
            <person name="Wu L."/>
            <person name="Ma J."/>
        </authorList>
    </citation>
    <scope>NUCLEOTIDE SEQUENCE [LARGE SCALE GENOMIC DNA]</scope>
    <source>
        <strain evidence="4 5">XZGYJ-43</strain>
    </source>
</reference>
<dbReference type="InterPro" id="IPR026469">
    <property type="entry name" value="Peripla_PGF_1"/>
</dbReference>
<dbReference type="InterPro" id="IPR050902">
    <property type="entry name" value="ABC_Transporter_SBP"/>
</dbReference>
<feature type="region of interest" description="Disordered" evidence="2">
    <location>
        <begin position="333"/>
        <end position="356"/>
    </location>
</feature>
<feature type="compositionally biased region" description="Low complexity" evidence="2">
    <location>
        <begin position="336"/>
        <end position="356"/>
    </location>
</feature>
<keyword evidence="5" id="KW-1185">Reference proteome</keyword>
<dbReference type="InterPro" id="IPR026371">
    <property type="entry name" value="PGF_CTERM"/>
</dbReference>
<dbReference type="RefSeq" id="WP_279529277.1">
    <property type="nucleotide sequence ID" value="NZ_CP122312.1"/>
</dbReference>
<dbReference type="Proteomes" id="UP001596447">
    <property type="component" value="Unassembled WGS sequence"/>
</dbReference>
<dbReference type="PANTHER" id="PTHR30535:SF34">
    <property type="entry name" value="MOLYBDATE-BINDING PROTEIN MOLA"/>
    <property type="match status" value="1"/>
</dbReference>
<sequence length="377" mass="40298">MRQRLLAAFLVVSLALAALPAGVSAGVATDATATQTQVECSFPFSATDATATQTQVECSFPFSATDATGTEVTVTDEPQRVTVLAPSAAQTMWEIGAEEKVVGAPVNQYSTYLEGIENKTNVAAAGSQEWVDNEKVVNTSPDLVLAPNVISNDTVDKLRDAGLTVYKFEEAESLDDIYAKTLLTGQLVGACDGAEETVSWMKDRISTVREAVEGKEAPSVFFSLGAGWTAGQNTFIDHAIETAGGDNIADDVSNKPYFKISDEVVIEQNPHWIVENGKFGDYPKNQAFNSTYAVQNGQVFTVNRNYMSQAGPRVVYPIVTMAKHFHPEAWKQANATTTATETTEQPTSETTNGTSPGFGVTAAVVGLLGAVFLARRQ</sequence>
<dbReference type="InterPro" id="IPR002491">
    <property type="entry name" value="ABC_transptr_periplasmic_BD"/>
</dbReference>